<evidence type="ECO:0000313" key="2">
    <source>
        <dbReference type="EMBL" id="AWI27117.1"/>
    </source>
</evidence>
<sequence>MLKKWIYYTSITLIVAFISSGFKAAKNQNPSWFSTAENEPSSVQFPSKDLSDYPFSNLIYTGKSFTGFKEAIAFKESQGQYKLINSFGYMGKYQFGASALRSVGIKDNAAFLRNPQLQEKAFSALIAKNKWELKDEIAAYEGKIVAGIRMTESGMLAAAHLLGAGSVKKFLKYDGKRKIVDGYGTSLKSYLRKYADYDTSHIIAEDNPVVFR</sequence>
<reference evidence="2 3" key="1">
    <citation type="submission" date="2018-05" db="EMBL/GenBank/DDBJ databases">
        <title>Genome sequencing of Flavobacterium sp. HYN0049.</title>
        <authorList>
            <person name="Yi H."/>
            <person name="Baek C."/>
        </authorList>
    </citation>
    <scope>NUCLEOTIDE SEQUENCE [LARGE SCALE GENOMIC DNA]</scope>
    <source>
        <strain evidence="2 3">HYN0049</strain>
    </source>
</reference>
<organism evidence="2 3">
    <name type="scientific">Flavobacterium pallidum</name>
    <dbReference type="NCBI Taxonomy" id="2172098"/>
    <lineage>
        <taxon>Bacteria</taxon>
        <taxon>Pseudomonadati</taxon>
        <taxon>Bacteroidota</taxon>
        <taxon>Flavobacteriia</taxon>
        <taxon>Flavobacteriales</taxon>
        <taxon>Flavobacteriaceae</taxon>
        <taxon>Flavobacterium</taxon>
    </lineage>
</organism>
<dbReference type="EMBL" id="CP029187">
    <property type="protein sequence ID" value="AWI27117.1"/>
    <property type="molecule type" value="Genomic_DNA"/>
</dbReference>
<dbReference type="AlphaFoldDB" id="A0A2S1SL92"/>
<protein>
    <submittedName>
        <fullName evidence="2">Peptidoglycan-binding protein LysM</fullName>
    </submittedName>
</protein>
<keyword evidence="1" id="KW-0812">Transmembrane</keyword>
<dbReference type="Proteomes" id="UP000244937">
    <property type="component" value="Chromosome"/>
</dbReference>
<proteinExistence type="predicted"/>
<evidence type="ECO:0000313" key="3">
    <source>
        <dbReference type="Proteomes" id="UP000244937"/>
    </source>
</evidence>
<gene>
    <name evidence="2" type="ORF">HYN49_00030</name>
</gene>
<dbReference type="KEGG" id="fpal:HYN49_00030"/>
<feature type="transmembrane region" description="Helical" evidence="1">
    <location>
        <begin position="6"/>
        <end position="25"/>
    </location>
</feature>
<keyword evidence="1" id="KW-0472">Membrane</keyword>
<keyword evidence="3" id="KW-1185">Reference proteome</keyword>
<keyword evidence="1" id="KW-1133">Transmembrane helix</keyword>
<name>A0A2S1SL92_9FLAO</name>
<dbReference type="RefSeq" id="WP_108904886.1">
    <property type="nucleotide sequence ID" value="NZ_CP029187.1"/>
</dbReference>
<dbReference type="OrthoDB" id="1143238at2"/>
<accession>A0A2S1SL92</accession>
<evidence type="ECO:0000256" key="1">
    <source>
        <dbReference type="SAM" id="Phobius"/>
    </source>
</evidence>